<evidence type="ECO:0000313" key="2">
    <source>
        <dbReference type="Proteomes" id="UP000828390"/>
    </source>
</evidence>
<gene>
    <name evidence="1" type="ORF">DPMN_075822</name>
</gene>
<proteinExistence type="predicted"/>
<accession>A0A9D3YLV2</accession>
<comment type="caution">
    <text evidence="1">The sequence shown here is derived from an EMBL/GenBank/DDBJ whole genome shotgun (WGS) entry which is preliminary data.</text>
</comment>
<name>A0A9D3YLV2_DREPO</name>
<protein>
    <submittedName>
        <fullName evidence="1">Uncharacterized protein</fullName>
    </submittedName>
</protein>
<reference evidence="1" key="1">
    <citation type="journal article" date="2019" name="bioRxiv">
        <title>The Genome of the Zebra Mussel, Dreissena polymorpha: A Resource for Invasive Species Research.</title>
        <authorList>
            <person name="McCartney M.A."/>
            <person name="Auch B."/>
            <person name="Kono T."/>
            <person name="Mallez S."/>
            <person name="Zhang Y."/>
            <person name="Obille A."/>
            <person name="Becker A."/>
            <person name="Abrahante J.E."/>
            <person name="Garbe J."/>
            <person name="Badalamenti J.P."/>
            <person name="Herman A."/>
            <person name="Mangelson H."/>
            <person name="Liachko I."/>
            <person name="Sullivan S."/>
            <person name="Sone E.D."/>
            <person name="Koren S."/>
            <person name="Silverstein K.A.T."/>
            <person name="Beckman K.B."/>
            <person name="Gohl D.M."/>
        </authorList>
    </citation>
    <scope>NUCLEOTIDE SEQUENCE</scope>
    <source>
        <strain evidence="1">Duluth1</strain>
        <tissue evidence="1">Whole animal</tissue>
    </source>
</reference>
<keyword evidence="2" id="KW-1185">Reference proteome</keyword>
<sequence>MEISLLGTGVQLMTMLTNSFLTMKETLRLCLQSSPLKHILCPLDVSQKPSDLASAS</sequence>
<dbReference type="EMBL" id="JAIWYP010000015">
    <property type="protein sequence ID" value="KAH3700841.1"/>
    <property type="molecule type" value="Genomic_DNA"/>
</dbReference>
<organism evidence="1 2">
    <name type="scientific">Dreissena polymorpha</name>
    <name type="common">Zebra mussel</name>
    <name type="synonym">Mytilus polymorpha</name>
    <dbReference type="NCBI Taxonomy" id="45954"/>
    <lineage>
        <taxon>Eukaryota</taxon>
        <taxon>Metazoa</taxon>
        <taxon>Spiralia</taxon>
        <taxon>Lophotrochozoa</taxon>
        <taxon>Mollusca</taxon>
        <taxon>Bivalvia</taxon>
        <taxon>Autobranchia</taxon>
        <taxon>Heteroconchia</taxon>
        <taxon>Euheterodonta</taxon>
        <taxon>Imparidentia</taxon>
        <taxon>Neoheterodontei</taxon>
        <taxon>Myida</taxon>
        <taxon>Dreissenoidea</taxon>
        <taxon>Dreissenidae</taxon>
        <taxon>Dreissena</taxon>
    </lineage>
</organism>
<dbReference type="AlphaFoldDB" id="A0A9D3YLV2"/>
<evidence type="ECO:0000313" key="1">
    <source>
        <dbReference type="EMBL" id="KAH3700841.1"/>
    </source>
</evidence>
<dbReference type="Proteomes" id="UP000828390">
    <property type="component" value="Unassembled WGS sequence"/>
</dbReference>
<reference evidence="1" key="2">
    <citation type="submission" date="2020-11" db="EMBL/GenBank/DDBJ databases">
        <authorList>
            <person name="McCartney M.A."/>
            <person name="Auch B."/>
            <person name="Kono T."/>
            <person name="Mallez S."/>
            <person name="Becker A."/>
            <person name="Gohl D.M."/>
            <person name="Silverstein K.A.T."/>
            <person name="Koren S."/>
            <person name="Bechman K.B."/>
            <person name="Herman A."/>
            <person name="Abrahante J.E."/>
            <person name="Garbe J."/>
        </authorList>
    </citation>
    <scope>NUCLEOTIDE SEQUENCE</scope>
    <source>
        <strain evidence="1">Duluth1</strain>
        <tissue evidence="1">Whole animal</tissue>
    </source>
</reference>